<proteinExistence type="predicted"/>
<gene>
    <name evidence="1" type="ORF">NGF19_30515</name>
</gene>
<feature type="non-terminal residue" evidence="1">
    <location>
        <position position="1"/>
    </location>
</feature>
<dbReference type="EMBL" id="JAMWMR010000125">
    <property type="protein sequence ID" value="MCN9245057.1"/>
    <property type="molecule type" value="Genomic_DNA"/>
</dbReference>
<dbReference type="Proteomes" id="UP001523219">
    <property type="component" value="Unassembled WGS sequence"/>
</dbReference>
<feature type="non-terminal residue" evidence="1">
    <location>
        <position position="97"/>
    </location>
</feature>
<sequence>SGSPQGGVPVLVSAKTEVALRAQAARLLQHVEAEAEKDVAGLGFSLATTRSVLEHRAVVVAGGEAELREGLLSLAAGEPQGGVVVGSAVSGGRAFLF</sequence>
<evidence type="ECO:0000313" key="1">
    <source>
        <dbReference type="EMBL" id="MCN9245057.1"/>
    </source>
</evidence>
<dbReference type="Gene3D" id="3.30.70.3290">
    <property type="match status" value="1"/>
</dbReference>
<name>A0ABT0ZNE4_9ACTN</name>
<keyword evidence="2" id="KW-1185">Reference proteome</keyword>
<dbReference type="Pfam" id="PF22621">
    <property type="entry name" value="CurL-like_PKS_C"/>
    <property type="match status" value="1"/>
</dbReference>
<reference evidence="1 2" key="1">
    <citation type="submission" date="2022-05" db="EMBL/GenBank/DDBJ databases">
        <title>Streptomyces sp. nov. RY43-2 isolated from soil of a peat swamp forest.</title>
        <authorList>
            <person name="Kanchanasin P."/>
            <person name="Tanasupawat S."/>
            <person name="Phongsopitanun W."/>
        </authorList>
    </citation>
    <scope>NUCLEOTIDE SEQUENCE [LARGE SCALE GENOMIC DNA]</scope>
    <source>
        <strain evidence="1 2">RY43-2</strain>
    </source>
</reference>
<protein>
    <submittedName>
        <fullName evidence="1">Uncharacterized protein</fullName>
    </submittedName>
</protein>
<dbReference type="RefSeq" id="WP_252429192.1">
    <property type="nucleotide sequence ID" value="NZ_JAMWMR010000125.1"/>
</dbReference>
<organism evidence="1 2">
    <name type="scientific">Streptomyces macrolidinus</name>
    <dbReference type="NCBI Taxonomy" id="2952607"/>
    <lineage>
        <taxon>Bacteria</taxon>
        <taxon>Bacillati</taxon>
        <taxon>Actinomycetota</taxon>
        <taxon>Actinomycetes</taxon>
        <taxon>Kitasatosporales</taxon>
        <taxon>Streptomycetaceae</taxon>
        <taxon>Streptomyces</taxon>
    </lineage>
</organism>
<comment type="caution">
    <text evidence="1">The sequence shown here is derived from an EMBL/GenBank/DDBJ whole genome shotgun (WGS) entry which is preliminary data.</text>
</comment>
<evidence type="ECO:0000313" key="2">
    <source>
        <dbReference type="Proteomes" id="UP001523219"/>
    </source>
</evidence>
<accession>A0ABT0ZNE4</accession>